<evidence type="ECO:0000313" key="2">
    <source>
        <dbReference type="Proteomes" id="UP000053237"/>
    </source>
</evidence>
<gene>
    <name evidence="1" type="ORF">BN9_107960</name>
</gene>
<keyword evidence="2" id="KW-1185">Reference proteome</keyword>
<dbReference type="InParanoid" id="A0A024FTW0"/>
<dbReference type="Proteomes" id="UP000053237">
    <property type="component" value="Unassembled WGS sequence"/>
</dbReference>
<accession>A0A024FTW0</accession>
<evidence type="ECO:0000313" key="1">
    <source>
        <dbReference type="EMBL" id="CCI10573.1"/>
    </source>
</evidence>
<dbReference type="AlphaFoldDB" id="A0A024FTW0"/>
<protein>
    <submittedName>
        <fullName evidence="1">Uncharacterized protein</fullName>
    </submittedName>
</protein>
<sequence length="270" mass="31222">MPETLEELHAFHGCKQASSFRLIASITIQHQSTKSIHQSKTSRFGGDQNPFLLSVKNPLKAFSFHTYNSVKPSLKLHVRIKRRSEFLISVMIIGACFFQFFVKANYLSSFEWDSITRILKMRYACEPFDLSVVLHYLIGNMSQNGKVDFINSRKRSGFKRVCQNTHFVYFLWVVYKRNTTQGNIWIALIFSNQKMSMCRKHDTKSHTTTKLMHNRESDSRPIKCERPAPSSCKITRERYVCCLNTVAVSSNSKTQGPTKIPCTFYSTTSW</sequence>
<organism evidence="1 2">
    <name type="scientific">Albugo candida</name>
    <dbReference type="NCBI Taxonomy" id="65357"/>
    <lineage>
        <taxon>Eukaryota</taxon>
        <taxon>Sar</taxon>
        <taxon>Stramenopiles</taxon>
        <taxon>Oomycota</taxon>
        <taxon>Peronosporomycetes</taxon>
        <taxon>Albuginales</taxon>
        <taxon>Albuginaceae</taxon>
        <taxon>Albugo</taxon>
    </lineage>
</organism>
<comment type="caution">
    <text evidence="1">The sequence shown here is derived from an EMBL/GenBank/DDBJ whole genome shotgun (WGS) entry which is preliminary data.</text>
</comment>
<dbReference type="EMBL" id="CAIX01000300">
    <property type="protein sequence ID" value="CCI10573.1"/>
    <property type="molecule type" value="Genomic_DNA"/>
</dbReference>
<reference evidence="1 2" key="1">
    <citation type="submission" date="2012-05" db="EMBL/GenBank/DDBJ databases">
        <title>Recombination and specialization in a pathogen metapopulation.</title>
        <authorList>
            <person name="Gardiner A."/>
            <person name="Kemen E."/>
            <person name="Schultz-Larsen T."/>
            <person name="MacLean D."/>
            <person name="Van Oosterhout C."/>
            <person name="Jones J.D.G."/>
        </authorList>
    </citation>
    <scope>NUCLEOTIDE SEQUENCE [LARGE SCALE GENOMIC DNA]</scope>
    <source>
        <strain evidence="1 2">Ac Nc2</strain>
    </source>
</reference>
<name>A0A024FTW0_9STRA</name>
<proteinExistence type="predicted"/>